<dbReference type="GO" id="GO:0005506">
    <property type="term" value="F:iron ion binding"/>
    <property type="evidence" value="ECO:0007669"/>
    <property type="project" value="InterPro"/>
</dbReference>
<keyword evidence="5" id="KW-0443">Lipid metabolism</keyword>
<evidence type="ECO:0000256" key="7">
    <source>
        <dbReference type="SAM" id="Phobius"/>
    </source>
</evidence>
<feature type="transmembrane region" description="Helical" evidence="7">
    <location>
        <begin position="366"/>
        <end position="393"/>
    </location>
</feature>
<dbReference type="InterPro" id="IPR006694">
    <property type="entry name" value="Fatty_acid_hydroxylase"/>
</dbReference>
<dbReference type="GO" id="GO:0008610">
    <property type="term" value="P:lipid biosynthetic process"/>
    <property type="evidence" value="ECO:0007669"/>
    <property type="project" value="InterPro"/>
</dbReference>
<dbReference type="EMBL" id="BMXA01000005">
    <property type="protein sequence ID" value="GHA15113.1"/>
    <property type="molecule type" value="Genomic_DNA"/>
</dbReference>
<feature type="transmembrane region" description="Helical" evidence="7">
    <location>
        <begin position="328"/>
        <end position="346"/>
    </location>
</feature>
<keyword evidence="4" id="KW-0560">Oxidoreductase</keyword>
<feature type="transmembrane region" description="Helical" evidence="7">
    <location>
        <begin position="303"/>
        <end position="321"/>
    </location>
</feature>
<dbReference type="Proteomes" id="UP000614811">
    <property type="component" value="Unassembled WGS sequence"/>
</dbReference>
<reference evidence="9" key="2">
    <citation type="submission" date="2020-09" db="EMBL/GenBank/DDBJ databases">
        <authorList>
            <person name="Sun Q."/>
            <person name="Kim S."/>
        </authorList>
    </citation>
    <scope>NUCLEOTIDE SEQUENCE</scope>
    <source>
        <strain evidence="9">KCTC 12711</strain>
    </source>
</reference>
<evidence type="ECO:0000256" key="2">
    <source>
        <dbReference type="ARBA" id="ARBA00022692"/>
    </source>
</evidence>
<keyword evidence="10" id="KW-1185">Reference proteome</keyword>
<keyword evidence="3 7" id="KW-1133">Transmembrane helix</keyword>
<sequence length="419" mass="48014">MNLILYAVPAFFLLIGLELLAERWRGTNYYRINDSLTSLATGTINQLVSVIDKLIPFTVYVMLYDSVALYTWPDSIWTWALAFVLYDFCYYWNHRMGHEVNILWAAHVVHHSSEEYNLTTALRQTGTSTLSFVFYLPLAILGFDPLMILSVGALNLIYQFWVHTRHVGKLGWYEWIFVTPSNHRGHHAQNTVYIDKNYGGVFILWDRLFGTYQEELDDDLPVFGIRGAVRSFNPLWVNFQIYNLLFWDAVHTRNWWHKLTIWFRRTGWRPPDVVDKYPLEKNELEDFVKFDIQIPGALKLYSIIQYTATATVGILFSIAALEMTIGQRAMLVAFVLLSSFSIGAVLENRHFAGVLEWMRLVTLFTLALLSPIPSALSIGLVVACVVSAPLLFIGRQRAQNLPPVNNAMPMPGGRAVHGK</sequence>
<dbReference type="PANTHER" id="PTHR21624:SF1">
    <property type="entry name" value="ALKYLGLYCEROL MONOOXYGENASE"/>
    <property type="match status" value="1"/>
</dbReference>
<feature type="transmembrane region" description="Helical" evidence="7">
    <location>
        <begin position="132"/>
        <end position="158"/>
    </location>
</feature>
<comment type="subcellular location">
    <subcellularLocation>
        <location evidence="1">Endomembrane system</location>
        <topology evidence="1">Multi-pass membrane protein</topology>
    </subcellularLocation>
</comment>
<proteinExistence type="predicted"/>
<dbReference type="GO" id="GO:0016020">
    <property type="term" value="C:membrane"/>
    <property type="evidence" value="ECO:0007669"/>
    <property type="project" value="GOC"/>
</dbReference>
<name>A0A918VNF3_9GAMM</name>
<protein>
    <submittedName>
        <fullName evidence="9">Sterol desaturase</fullName>
    </submittedName>
</protein>
<evidence type="ECO:0000256" key="1">
    <source>
        <dbReference type="ARBA" id="ARBA00004127"/>
    </source>
</evidence>
<dbReference type="GO" id="GO:0012505">
    <property type="term" value="C:endomembrane system"/>
    <property type="evidence" value="ECO:0007669"/>
    <property type="project" value="UniProtKB-SubCell"/>
</dbReference>
<comment type="caution">
    <text evidence="9">The sequence shown here is derived from an EMBL/GenBank/DDBJ whole genome shotgun (WGS) entry which is preliminary data.</text>
</comment>
<reference evidence="9" key="1">
    <citation type="journal article" date="2014" name="Int. J. Syst. Evol. Microbiol.">
        <title>Complete genome sequence of Corynebacterium casei LMG S-19264T (=DSM 44701T), isolated from a smear-ripened cheese.</title>
        <authorList>
            <consortium name="US DOE Joint Genome Institute (JGI-PGF)"/>
            <person name="Walter F."/>
            <person name="Albersmeier A."/>
            <person name="Kalinowski J."/>
            <person name="Ruckert C."/>
        </authorList>
    </citation>
    <scope>NUCLEOTIDE SEQUENCE</scope>
    <source>
        <strain evidence="9">KCTC 12711</strain>
    </source>
</reference>
<dbReference type="InterPro" id="IPR051689">
    <property type="entry name" value="Sterol_desaturase/TMEM195"/>
</dbReference>
<gene>
    <name evidence="9" type="primary">erg3</name>
    <name evidence="9" type="ORF">GCM10008090_25840</name>
</gene>
<dbReference type="Pfam" id="PF04116">
    <property type="entry name" value="FA_hydroxylase"/>
    <property type="match status" value="1"/>
</dbReference>
<evidence type="ECO:0000256" key="3">
    <source>
        <dbReference type="ARBA" id="ARBA00022989"/>
    </source>
</evidence>
<evidence type="ECO:0000259" key="8">
    <source>
        <dbReference type="Pfam" id="PF04116"/>
    </source>
</evidence>
<dbReference type="AlphaFoldDB" id="A0A918VNF3"/>
<feature type="transmembrane region" description="Helical" evidence="7">
    <location>
        <begin position="76"/>
        <end position="93"/>
    </location>
</feature>
<evidence type="ECO:0000313" key="10">
    <source>
        <dbReference type="Proteomes" id="UP000614811"/>
    </source>
</evidence>
<accession>A0A918VNF3</accession>
<organism evidence="9 10">
    <name type="scientific">Arenicella chitinivorans</name>
    <dbReference type="NCBI Taxonomy" id="1329800"/>
    <lineage>
        <taxon>Bacteria</taxon>
        <taxon>Pseudomonadati</taxon>
        <taxon>Pseudomonadota</taxon>
        <taxon>Gammaproteobacteria</taxon>
        <taxon>Arenicellales</taxon>
        <taxon>Arenicellaceae</taxon>
        <taxon>Arenicella</taxon>
    </lineage>
</organism>
<evidence type="ECO:0000256" key="4">
    <source>
        <dbReference type="ARBA" id="ARBA00023002"/>
    </source>
</evidence>
<evidence type="ECO:0000256" key="6">
    <source>
        <dbReference type="ARBA" id="ARBA00023136"/>
    </source>
</evidence>
<evidence type="ECO:0000256" key="5">
    <source>
        <dbReference type="ARBA" id="ARBA00023098"/>
    </source>
</evidence>
<dbReference type="PANTHER" id="PTHR21624">
    <property type="entry name" value="STEROL DESATURASE-RELATED PROTEIN"/>
    <property type="match status" value="1"/>
</dbReference>
<dbReference type="GO" id="GO:0006643">
    <property type="term" value="P:membrane lipid metabolic process"/>
    <property type="evidence" value="ECO:0007669"/>
    <property type="project" value="TreeGrafter"/>
</dbReference>
<feature type="domain" description="Fatty acid hydroxylase" evidence="8">
    <location>
        <begin position="79"/>
        <end position="211"/>
    </location>
</feature>
<evidence type="ECO:0000313" key="9">
    <source>
        <dbReference type="EMBL" id="GHA15113.1"/>
    </source>
</evidence>
<dbReference type="GO" id="GO:0050479">
    <property type="term" value="F:glyceryl-ether monooxygenase activity"/>
    <property type="evidence" value="ECO:0007669"/>
    <property type="project" value="TreeGrafter"/>
</dbReference>
<dbReference type="RefSeq" id="WP_189401959.1">
    <property type="nucleotide sequence ID" value="NZ_BMXA01000005.1"/>
</dbReference>
<keyword evidence="6 7" id="KW-0472">Membrane</keyword>
<keyword evidence="2 7" id="KW-0812">Transmembrane</keyword>